<feature type="transmembrane region" description="Helical" evidence="2">
    <location>
        <begin position="20"/>
        <end position="39"/>
    </location>
</feature>
<feature type="compositionally biased region" description="Low complexity" evidence="1">
    <location>
        <begin position="172"/>
        <end position="188"/>
    </location>
</feature>
<accession>A0A1F7J607</accession>
<feature type="region of interest" description="Disordered" evidence="1">
    <location>
        <begin position="169"/>
        <end position="188"/>
    </location>
</feature>
<gene>
    <name evidence="3" type="ORF">A3B50_02760</name>
</gene>
<dbReference type="EMBL" id="MGAQ01000006">
    <property type="protein sequence ID" value="OGK51061.1"/>
    <property type="molecule type" value="Genomic_DNA"/>
</dbReference>
<comment type="caution">
    <text evidence="3">The sequence shown here is derived from an EMBL/GenBank/DDBJ whole genome shotgun (WGS) entry which is preliminary data.</text>
</comment>
<reference evidence="3 4" key="1">
    <citation type="journal article" date="2016" name="Nat. Commun.">
        <title>Thousands of microbial genomes shed light on interconnected biogeochemical processes in an aquifer system.</title>
        <authorList>
            <person name="Anantharaman K."/>
            <person name="Brown C.T."/>
            <person name="Hug L.A."/>
            <person name="Sharon I."/>
            <person name="Castelle C.J."/>
            <person name="Probst A.J."/>
            <person name="Thomas B.C."/>
            <person name="Singh A."/>
            <person name="Wilkins M.J."/>
            <person name="Karaoz U."/>
            <person name="Brodie E.L."/>
            <person name="Williams K.H."/>
            <person name="Hubbard S.S."/>
            <person name="Banfield J.F."/>
        </authorList>
    </citation>
    <scope>NUCLEOTIDE SEQUENCE [LARGE SCALE GENOMIC DNA]</scope>
</reference>
<name>A0A1F7J607_9BACT</name>
<proteinExistence type="predicted"/>
<dbReference type="AlphaFoldDB" id="A0A1F7J607"/>
<keyword evidence="2" id="KW-0812">Transmembrane</keyword>
<organism evidence="3 4">
    <name type="scientific">Candidatus Roizmanbacteria bacterium RIFCSPLOWO2_01_FULL_40_42</name>
    <dbReference type="NCBI Taxonomy" id="1802066"/>
    <lineage>
        <taxon>Bacteria</taxon>
        <taxon>Candidatus Roizmaniibacteriota</taxon>
    </lineage>
</organism>
<keyword evidence="2" id="KW-0472">Membrane</keyword>
<protein>
    <submittedName>
        <fullName evidence="3">Uncharacterized protein</fullName>
    </submittedName>
</protein>
<dbReference type="Proteomes" id="UP000178558">
    <property type="component" value="Unassembled WGS sequence"/>
</dbReference>
<evidence type="ECO:0000256" key="1">
    <source>
        <dbReference type="SAM" id="MobiDB-lite"/>
    </source>
</evidence>
<sequence>MTITERIQKWWKNLPEKKKYLEIVTALLSIPVLATAILLNVGNLRNNKTNETVPAQPAANNVTIVPVELKDKGTTPTGPQCKKEVGPVDIIYPTENQKVSDSPLCIDIAQKSGDFCSVQWSYKLDEGDWSSFNDKLFCFNNLSSGEHKIQVIVKSTVSQDQTLLERNFEYQSKSSSPTPATSAASLSQ</sequence>
<evidence type="ECO:0000256" key="2">
    <source>
        <dbReference type="SAM" id="Phobius"/>
    </source>
</evidence>
<evidence type="ECO:0000313" key="4">
    <source>
        <dbReference type="Proteomes" id="UP000178558"/>
    </source>
</evidence>
<evidence type="ECO:0000313" key="3">
    <source>
        <dbReference type="EMBL" id="OGK51061.1"/>
    </source>
</evidence>
<keyword evidence="2" id="KW-1133">Transmembrane helix</keyword>